<reference evidence="3" key="1">
    <citation type="submission" date="2023-08" db="EMBL/GenBank/DDBJ databases">
        <authorList>
            <person name="Alioto T."/>
            <person name="Alioto T."/>
            <person name="Gomez Garrido J."/>
        </authorList>
    </citation>
    <scope>NUCLEOTIDE SEQUENCE</scope>
</reference>
<dbReference type="PANTHER" id="PTHR13800:SF12">
    <property type="entry name" value="TRANSIENT RECEPTOR POTENTIAL CATION CHANNEL SUBFAMILY M MEMBER-LIKE 2"/>
    <property type="match status" value="1"/>
</dbReference>
<evidence type="ECO:0000256" key="1">
    <source>
        <dbReference type="SAM" id="MobiDB-lite"/>
    </source>
</evidence>
<gene>
    <name evidence="3" type="ORF">OCTVUL_1B029638</name>
</gene>
<evidence type="ECO:0000259" key="2">
    <source>
        <dbReference type="Pfam" id="PF18139"/>
    </source>
</evidence>
<proteinExistence type="predicted"/>
<protein>
    <recommendedName>
        <fullName evidence="2">TRPM SLOG domain-containing protein</fullName>
    </recommendedName>
</protein>
<sequence>MNHVRVIRRKGYLSGVEISQISESLRDPVNELQMLAAVENREVGDESREKSRQEEEGNSDGAVKDEEQEHYAVNSDIAVGGHAREMIQLDNELLEIQRRLTELMNAPEKNAHEYEKDAWIISEGLHSGVVKYIGEAISDNENKVADMKKVKTIGIARWNCVQNKESLVNKEGLWPANYSNGGEYALDPNHTHFILVDDGTNDTSGVELEFKKQLEDTILQIKRQNVKIPAVAVMVGEELETLKSAYDSLSRNIPVIIVKGSGKAADIMADVYEALLKKDEEGKDITERSMLRQLKADIENQLGANDVHDLVDCVFDSMGHLDLITVCNIQSPEDFDVAIMKAVFKGYKEMDAGKHKIELFIWFLFVFDRNATDEEPSKPCDAFGEIKFPEDGWNIAKFVRVDHQISMETTIDLIKRLWYSSLPNLLISVIGERQDFQLDPFAREALGRGLVKAAQITGAWIISDGLHTGVAKHIGKAIHDNEAGKKKVVTIGIASWNCVQNKESLVNEEGSWPANYEIKDDIDSTTSALDPNHSHFILVDDGTQETLGVEAEFRKKLEDTISQYEIPGTRFKVPAVVVLVGGELETLKSVSDSISRNIPVVIVKASHLLSFDTDNDKIGRCY</sequence>
<accession>A0AA36BK51</accession>
<dbReference type="GO" id="GO:0099604">
    <property type="term" value="F:ligand-gated calcium channel activity"/>
    <property type="evidence" value="ECO:0007669"/>
    <property type="project" value="TreeGrafter"/>
</dbReference>
<feature type="domain" description="TRPM SLOG" evidence="2">
    <location>
        <begin position="97"/>
        <end position="302"/>
    </location>
</feature>
<dbReference type="AlphaFoldDB" id="A0AA36BK51"/>
<organism evidence="3 4">
    <name type="scientific">Octopus vulgaris</name>
    <name type="common">Common octopus</name>
    <dbReference type="NCBI Taxonomy" id="6645"/>
    <lineage>
        <taxon>Eukaryota</taxon>
        <taxon>Metazoa</taxon>
        <taxon>Spiralia</taxon>
        <taxon>Lophotrochozoa</taxon>
        <taxon>Mollusca</taxon>
        <taxon>Cephalopoda</taxon>
        <taxon>Coleoidea</taxon>
        <taxon>Octopodiformes</taxon>
        <taxon>Octopoda</taxon>
        <taxon>Incirrata</taxon>
        <taxon>Octopodidae</taxon>
        <taxon>Octopus</taxon>
    </lineage>
</organism>
<dbReference type="EMBL" id="OX597830">
    <property type="protein sequence ID" value="CAI9735598.1"/>
    <property type="molecule type" value="Genomic_DNA"/>
</dbReference>
<feature type="domain" description="TRPM SLOG" evidence="2">
    <location>
        <begin position="396"/>
        <end position="606"/>
    </location>
</feature>
<dbReference type="GO" id="GO:0005886">
    <property type="term" value="C:plasma membrane"/>
    <property type="evidence" value="ECO:0007669"/>
    <property type="project" value="TreeGrafter"/>
</dbReference>
<evidence type="ECO:0000313" key="4">
    <source>
        <dbReference type="Proteomes" id="UP001162480"/>
    </source>
</evidence>
<feature type="compositionally biased region" description="Basic and acidic residues" evidence="1">
    <location>
        <begin position="40"/>
        <end position="55"/>
    </location>
</feature>
<evidence type="ECO:0000313" key="3">
    <source>
        <dbReference type="EMBL" id="CAI9735598.1"/>
    </source>
</evidence>
<dbReference type="Proteomes" id="UP001162480">
    <property type="component" value="Chromosome 17"/>
</dbReference>
<keyword evidence="4" id="KW-1185">Reference proteome</keyword>
<feature type="region of interest" description="Disordered" evidence="1">
    <location>
        <begin position="40"/>
        <end position="68"/>
    </location>
</feature>
<dbReference type="PANTHER" id="PTHR13800">
    <property type="entry name" value="TRANSIENT RECEPTOR POTENTIAL CATION CHANNEL, SUBFAMILY M, MEMBER 6"/>
    <property type="match status" value="1"/>
</dbReference>
<dbReference type="InterPro" id="IPR041491">
    <property type="entry name" value="TRPM_SLOG"/>
</dbReference>
<dbReference type="InterPro" id="IPR050927">
    <property type="entry name" value="TRPM"/>
</dbReference>
<name>A0AA36BK51_OCTVU</name>
<dbReference type="Pfam" id="PF18139">
    <property type="entry name" value="LSDAT_euk"/>
    <property type="match status" value="2"/>
</dbReference>